<evidence type="ECO:0000313" key="1">
    <source>
        <dbReference type="EMBL" id="KAL0949598.1"/>
    </source>
</evidence>
<name>A0ABR3J283_9AGAR</name>
<dbReference type="EMBL" id="JASNQZ010000012">
    <property type="protein sequence ID" value="KAL0949598.1"/>
    <property type="molecule type" value="Genomic_DNA"/>
</dbReference>
<gene>
    <name evidence="1" type="ORF">HGRIS_009645</name>
</gene>
<proteinExistence type="predicted"/>
<dbReference type="Proteomes" id="UP001556367">
    <property type="component" value="Unassembled WGS sequence"/>
</dbReference>
<organism evidence="1 2">
    <name type="scientific">Hohenbuehelia grisea</name>
    <dbReference type="NCBI Taxonomy" id="104357"/>
    <lineage>
        <taxon>Eukaryota</taxon>
        <taxon>Fungi</taxon>
        <taxon>Dikarya</taxon>
        <taxon>Basidiomycota</taxon>
        <taxon>Agaricomycotina</taxon>
        <taxon>Agaricomycetes</taxon>
        <taxon>Agaricomycetidae</taxon>
        <taxon>Agaricales</taxon>
        <taxon>Pleurotineae</taxon>
        <taxon>Pleurotaceae</taxon>
        <taxon>Hohenbuehelia</taxon>
    </lineage>
</organism>
<accession>A0ABR3J283</accession>
<protein>
    <submittedName>
        <fullName evidence="1">Uncharacterized protein</fullName>
    </submittedName>
</protein>
<comment type="caution">
    <text evidence="1">The sequence shown here is derived from an EMBL/GenBank/DDBJ whole genome shotgun (WGS) entry which is preliminary data.</text>
</comment>
<sequence length="289" mass="31987">MLPTTIAGVMLSLFPPLHDLELLVPECRTLLVKGPYHASAPIHLALSSVRHSQESTVLIISSSRVNIVRELQCYKDQWISSVSGTGRSMALAANIQLMYPTTPAHLALLLSMIHASDPTGDVSWHSKSTFSNPPSLVILHELSSYFLPELGTSLSSGWNLSSYLTLVIQAHQMTSLIHAHIDPPGSFHHPMKLALFDSALDRLRLPVVRPPSFDYHLGHEYEDSDESPRQELVATFVQKYFEALIVFNQEISEVGAQKIVQKSMSVYMGEGVESKKTWVEEQAASEDSA</sequence>
<evidence type="ECO:0000313" key="2">
    <source>
        <dbReference type="Proteomes" id="UP001556367"/>
    </source>
</evidence>
<reference evidence="2" key="1">
    <citation type="submission" date="2024-06" db="EMBL/GenBank/DDBJ databases">
        <title>Multi-omics analyses provide insights into the biosynthesis of the anticancer antibiotic pleurotin in Hohenbuehelia grisea.</title>
        <authorList>
            <person name="Weaver J.A."/>
            <person name="Alberti F."/>
        </authorList>
    </citation>
    <scope>NUCLEOTIDE SEQUENCE [LARGE SCALE GENOMIC DNA]</scope>
    <source>
        <strain evidence="2">T-177</strain>
    </source>
</reference>
<keyword evidence="2" id="KW-1185">Reference proteome</keyword>